<comment type="caution">
    <text evidence="2">The sequence shown here is derived from an EMBL/GenBank/DDBJ whole genome shotgun (WGS) entry which is preliminary data.</text>
</comment>
<accession>A0A402AWC1</accession>
<sequence length="130" mass="14222">MAALLTEKIDGCEAHLTLTATGRVARETIQPNRGWSDDEWSAAQERLTQRGWLDDSGALTNEGQHGRSRIEQLTDDLALTPWQSLGENNFARLLSLMRTISTKIVEQKGVPSPNPIGSPTRVANPGLTTD</sequence>
<gene>
    <name evidence="2" type="ORF">KDK_71960</name>
</gene>
<evidence type="ECO:0000256" key="1">
    <source>
        <dbReference type="SAM" id="MobiDB-lite"/>
    </source>
</evidence>
<dbReference type="EMBL" id="BIFS01000002">
    <property type="protein sequence ID" value="GCE23396.1"/>
    <property type="molecule type" value="Genomic_DNA"/>
</dbReference>
<feature type="region of interest" description="Disordered" evidence="1">
    <location>
        <begin position="108"/>
        <end position="130"/>
    </location>
</feature>
<proteinExistence type="predicted"/>
<reference evidence="3" key="1">
    <citation type="submission" date="2018-12" db="EMBL/GenBank/DDBJ databases">
        <title>Tengunoibacter tsumagoiensis gen. nov., sp. nov., Dictyobacter kobayashii sp. nov., D. alpinus sp. nov., and D. joshuensis sp. nov. and description of Dictyobacteraceae fam. nov. within the order Ktedonobacterales isolated from Tengu-no-mugimeshi.</title>
        <authorList>
            <person name="Wang C.M."/>
            <person name="Zheng Y."/>
            <person name="Sakai Y."/>
            <person name="Toyoda A."/>
            <person name="Minakuchi Y."/>
            <person name="Abe K."/>
            <person name="Yokota A."/>
            <person name="Yabe S."/>
        </authorList>
    </citation>
    <scope>NUCLEOTIDE SEQUENCE [LARGE SCALE GENOMIC DNA]</scope>
    <source>
        <strain evidence="3">Uno11</strain>
    </source>
</reference>
<dbReference type="Proteomes" id="UP000287188">
    <property type="component" value="Unassembled WGS sequence"/>
</dbReference>
<dbReference type="AlphaFoldDB" id="A0A402AWC1"/>
<evidence type="ECO:0000313" key="2">
    <source>
        <dbReference type="EMBL" id="GCE23396.1"/>
    </source>
</evidence>
<evidence type="ECO:0000313" key="3">
    <source>
        <dbReference type="Proteomes" id="UP000287188"/>
    </source>
</evidence>
<protein>
    <submittedName>
        <fullName evidence="2">Uncharacterized protein</fullName>
    </submittedName>
</protein>
<organism evidence="2 3">
    <name type="scientific">Dictyobacter kobayashii</name>
    <dbReference type="NCBI Taxonomy" id="2014872"/>
    <lineage>
        <taxon>Bacteria</taxon>
        <taxon>Bacillati</taxon>
        <taxon>Chloroflexota</taxon>
        <taxon>Ktedonobacteria</taxon>
        <taxon>Ktedonobacterales</taxon>
        <taxon>Dictyobacteraceae</taxon>
        <taxon>Dictyobacter</taxon>
    </lineage>
</organism>
<name>A0A402AWC1_9CHLR</name>
<dbReference type="InterPro" id="IPR054058">
    <property type="entry name" value="HTH_67"/>
</dbReference>
<dbReference type="Pfam" id="PF21863">
    <property type="entry name" value="HTH_67"/>
    <property type="match status" value="1"/>
</dbReference>
<keyword evidence="3" id="KW-1185">Reference proteome</keyword>